<sequence length="59" mass="6529">MNTVSWKTIIWLSIAIIVVLALTAAVRPSTCNDQQLASACSEHPKVYFFRALAKSLRHG</sequence>
<comment type="caution">
    <text evidence="1">The sequence shown here is derived from an EMBL/GenBank/DDBJ whole genome shotgun (WGS) entry which is preliminary data.</text>
</comment>
<dbReference type="EMBL" id="LUKJ01000002">
    <property type="protein sequence ID" value="KZN20498.1"/>
    <property type="molecule type" value="Genomic_DNA"/>
</dbReference>
<reference evidence="2" key="1">
    <citation type="submission" date="2016-03" db="EMBL/GenBank/DDBJ databases">
        <authorList>
            <person name="Ray J."/>
            <person name="Price M."/>
            <person name="Deutschbauer A."/>
        </authorList>
    </citation>
    <scope>NUCLEOTIDE SEQUENCE [LARGE SCALE GENOMIC DNA]</scope>
    <source>
        <strain evidence="2">FW300-N1B4</strain>
    </source>
</reference>
<reference evidence="1 2" key="2">
    <citation type="journal article" date="2018" name="Nature">
        <title>Mutant phenotypes for thousands of bacterial genes of unknown function.</title>
        <authorList>
            <person name="Price M.N."/>
            <person name="Wetmore K.M."/>
            <person name="Waters R.J."/>
            <person name="Callaghan M."/>
            <person name="Ray J."/>
            <person name="Liu H."/>
            <person name="Kuehl J.V."/>
            <person name="Melnyk R.A."/>
            <person name="Lamson J.S."/>
            <person name="Suh Y."/>
            <person name="Carlson H.K."/>
            <person name="Esquivel Z."/>
            <person name="Sadeeshkumar H."/>
            <person name="Chakraborty R."/>
            <person name="Zane G.M."/>
            <person name="Rubin B.E."/>
            <person name="Wall J.D."/>
            <person name="Visel A."/>
            <person name="Bristow J."/>
            <person name="Blow M.J."/>
            <person name="Arkin A.P."/>
            <person name="Deutschbauer A.M."/>
        </authorList>
    </citation>
    <scope>NUCLEOTIDE SEQUENCE [LARGE SCALE GENOMIC DNA]</scope>
    <source>
        <strain evidence="1 2">FW300-N1B4</strain>
    </source>
</reference>
<organism evidence="1 2">
    <name type="scientific">Pseudomonas fluorescens</name>
    <dbReference type="NCBI Taxonomy" id="294"/>
    <lineage>
        <taxon>Bacteria</taxon>
        <taxon>Pseudomonadati</taxon>
        <taxon>Pseudomonadota</taxon>
        <taxon>Gammaproteobacteria</taxon>
        <taxon>Pseudomonadales</taxon>
        <taxon>Pseudomonadaceae</taxon>
        <taxon>Pseudomonas</taxon>
    </lineage>
</organism>
<protein>
    <submittedName>
        <fullName evidence="1">Uncharacterized protein</fullName>
    </submittedName>
</protein>
<dbReference type="Proteomes" id="UP000076489">
    <property type="component" value="Unassembled WGS sequence"/>
</dbReference>
<evidence type="ECO:0000313" key="2">
    <source>
        <dbReference type="Proteomes" id="UP000076489"/>
    </source>
</evidence>
<accession>A0A161XFD5</accession>
<dbReference type="AlphaFoldDB" id="A0A161XFD5"/>
<proteinExistence type="predicted"/>
<name>A0A161XFD5_PSEFL</name>
<gene>
    <name evidence="1" type="ORF">A1D17_02865</name>
</gene>
<evidence type="ECO:0000313" key="1">
    <source>
        <dbReference type="EMBL" id="KZN20498.1"/>
    </source>
</evidence>